<keyword evidence="1" id="KW-0805">Transcription regulation</keyword>
<keyword evidence="1" id="KW-0227">DNA damage</keyword>
<gene>
    <name evidence="3" type="ORF">PtA15_5A265</name>
</gene>
<feature type="domain" description="FACT complex subunit SPT16 N-terminal lobe" evidence="2">
    <location>
        <begin position="15"/>
        <end position="158"/>
    </location>
</feature>
<dbReference type="InterPro" id="IPR040258">
    <property type="entry name" value="Spt16"/>
</dbReference>
<evidence type="ECO:0000313" key="3">
    <source>
        <dbReference type="EMBL" id="WAQ84692.1"/>
    </source>
</evidence>
<keyword evidence="1" id="KW-0235">DNA replication</keyword>
<dbReference type="InterPro" id="IPR029148">
    <property type="entry name" value="FACT-SPT16_Nlobe"/>
</dbReference>
<organism evidence="3 4">
    <name type="scientific">Puccinia triticina</name>
    <dbReference type="NCBI Taxonomy" id="208348"/>
    <lineage>
        <taxon>Eukaryota</taxon>
        <taxon>Fungi</taxon>
        <taxon>Dikarya</taxon>
        <taxon>Basidiomycota</taxon>
        <taxon>Pucciniomycotina</taxon>
        <taxon>Pucciniomycetes</taxon>
        <taxon>Pucciniales</taxon>
        <taxon>Pucciniaceae</taxon>
        <taxon>Puccinia</taxon>
    </lineage>
</organism>
<dbReference type="InterPro" id="IPR029149">
    <property type="entry name" value="Creatin/AminoP/Spt16_N"/>
</dbReference>
<protein>
    <recommendedName>
        <fullName evidence="1">FACT complex subunit</fullName>
    </recommendedName>
</protein>
<reference evidence="3" key="1">
    <citation type="submission" date="2022-10" db="EMBL/GenBank/DDBJ databases">
        <title>Puccinia triticina Genome sequencing and assembly.</title>
        <authorList>
            <person name="Li C."/>
        </authorList>
    </citation>
    <scope>NUCLEOTIDE SEQUENCE</scope>
    <source>
        <strain evidence="3">Pt15</strain>
    </source>
</reference>
<dbReference type="SMART" id="SM01285">
    <property type="entry name" value="FACT-Spt16_Nlob"/>
    <property type="match status" value="1"/>
</dbReference>
<dbReference type="PANTHER" id="PTHR13980:SF15">
    <property type="entry name" value="FACT COMPLEX SUBUNIT SPT16"/>
    <property type="match status" value="1"/>
</dbReference>
<keyword evidence="1" id="KW-0158">Chromosome</keyword>
<dbReference type="Gene3D" id="3.40.350.10">
    <property type="entry name" value="Creatinase/prolidase N-terminal domain"/>
    <property type="match status" value="1"/>
</dbReference>
<dbReference type="Proteomes" id="UP001164743">
    <property type="component" value="Chromosome 5A"/>
</dbReference>
<accession>A0ABY7CL29</accession>
<comment type="subcellular location">
    <subcellularLocation>
        <location evidence="1">Nucleus</location>
    </subcellularLocation>
    <subcellularLocation>
        <location evidence="1">Chromosome</location>
    </subcellularLocation>
</comment>
<dbReference type="RefSeq" id="XP_053020247.1">
    <property type="nucleotide sequence ID" value="XM_053169007.1"/>
</dbReference>
<evidence type="ECO:0000259" key="2">
    <source>
        <dbReference type="SMART" id="SM01285"/>
    </source>
</evidence>
<evidence type="ECO:0000313" key="4">
    <source>
        <dbReference type="Proteomes" id="UP001164743"/>
    </source>
</evidence>
<comment type="function">
    <text evidence="1">Component of the FACT complex, a general chromatin factor that acts to reorganize nucleosomes. The FACT complex is involved in multiple processes that require DNA as a template such as mRNA elongation, DNA replication and DNA repair. During transcription elongation the FACT complex acts as a histone chaperone that both destabilizes and restores nucleosomal structure. It facilitates the passage of RNA polymerase II and transcription by promoting the dissociation of one histone H2A-H2B dimer from the nucleosome, then subsequently promotes the reestablishment of the nucleosome following the passage of RNA polymerase II.</text>
</comment>
<sequence>MTAPKTTKKRIDGGLDVQLFHSRLEFFIKSWMGAGGPGTEKLRSCGGILLGESSPRGENNALHVFLFGDLLLETLMFITPTAVTMICSPKQAGIIAPLTKPHQDQFVSSVGFNVDVRMIVKIARSNWKKYLLASVEGKWRSFLESQGKEELIDEATIISDEVSVILATKRTQEIAISLNLPMLLQKRTGIACKISRQLMSLMIDQIISLIRSGEEITNQEVGKLIQNENRGGRMRKGLNFGPDFDWKDVRLRCIPVVRSNGAYKFTQSSQLGAMRLGKTGIFL</sequence>
<keyword evidence="1" id="KW-0234">DNA repair</keyword>
<keyword evidence="4" id="KW-1185">Reference proteome</keyword>
<evidence type="ECO:0000256" key="1">
    <source>
        <dbReference type="RuleBase" id="RU367052"/>
    </source>
</evidence>
<proteinExistence type="inferred from homology"/>
<dbReference type="EMBL" id="CP110425">
    <property type="protein sequence ID" value="WAQ84692.1"/>
    <property type="molecule type" value="Genomic_DNA"/>
</dbReference>
<dbReference type="GeneID" id="77809902"/>
<keyword evidence="1" id="KW-0539">Nucleus</keyword>
<dbReference type="PANTHER" id="PTHR13980">
    <property type="entry name" value="CDC68 RELATED"/>
    <property type="match status" value="1"/>
</dbReference>
<comment type="subunit">
    <text evidence="1">Component of the FACT complex.</text>
</comment>
<comment type="similarity">
    <text evidence="1">Belongs to the peptidase M24 family. SPT16 subfamily.</text>
</comment>
<name>A0ABY7CL29_9BASI</name>
<dbReference type="Pfam" id="PF14826">
    <property type="entry name" value="FACT-Spt16_Nlob"/>
    <property type="match status" value="1"/>
</dbReference>
<keyword evidence="1" id="KW-0804">Transcription</keyword>